<evidence type="ECO:0000313" key="3">
    <source>
        <dbReference type="EMBL" id="MDQ8206960.1"/>
    </source>
</evidence>
<evidence type="ECO:0000259" key="1">
    <source>
        <dbReference type="Pfam" id="PF06250"/>
    </source>
</evidence>
<proteinExistence type="predicted"/>
<dbReference type="InterPro" id="IPR009362">
    <property type="entry name" value="YhcG_C"/>
</dbReference>
<dbReference type="EMBL" id="JARXHW010000008">
    <property type="protein sequence ID" value="MDQ8206960.1"/>
    <property type="molecule type" value="Genomic_DNA"/>
</dbReference>
<dbReference type="Proteomes" id="UP001225316">
    <property type="component" value="Unassembled WGS sequence"/>
</dbReference>
<dbReference type="InterPro" id="IPR053148">
    <property type="entry name" value="PD-DEXK-like_domain"/>
</dbReference>
<dbReference type="InterPro" id="IPR041527">
    <property type="entry name" value="YhcG_N"/>
</dbReference>
<gene>
    <name evidence="3" type="ORF">QEH52_05530</name>
</gene>
<protein>
    <submittedName>
        <fullName evidence="3">PDDEXK nuclease domain-containing protein</fullName>
    </submittedName>
</protein>
<dbReference type="Gene3D" id="3.40.1350.10">
    <property type="match status" value="1"/>
</dbReference>
<dbReference type="Pfam" id="PF17761">
    <property type="entry name" value="DUF1016_N"/>
    <property type="match status" value="2"/>
</dbReference>
<comment type="caution">
    <text evidence="3">The sequence shown here is derived from an EMBL/GenBank/DDBJ whole genome shotgun (WGS) entry which is preliminary data.</text>
</comment>
<feature type="domain" description="YhcG N-terminal" evidence="2">
    <location>
        <begin position="140"/>
        <end position="191"/>
    </location>
</feature>
<keyword evidence="4" id="KW-1185">Reference proteome</keyword>
<evidence type="ECO:0000259" key="2">
    <source>
        <dbReference type="Pfam" id="PF17761"/>
    </source>
</evidence>
<reference evidence="3 4" key="1">
    <citation type="submission" date="2023-04" db="EMBL/GenBank/DDBJ databases">
        <title>A novel bacteria isolated from coastal sediment.</title>
        <authorList>
            <person name="Liu X.-J."/>
            <person name="Du Z.-J."/>
        </authorList>
    </citation>
    <scope>NUCLEOTIDE SEQUENCE [LARGE SCALE GENOMIC DNA]</scope>
    <source>
        <strain evidence="3 4">SDUM461003</strain>
    </source>
</reference>
<name>A0ABU1AUZ9_9BACT</name>
<feature type="domain" description="YhcG PDDEXK nuclease" evidence="1">
    <location>
        <begin position="216"/>
        <end position="364"/>
    </location>
</feature>
<sequence>MKDMEHLVSLFQSTQQVLQKQAVRAVDSSLVVRNWLFGWYLVEFENADAERSELYGKHLIDDLSKRLNQTGLKGISPTNLRRFREFFLSYQKIQQTLSVESLKPVDIAASEPSNALPSEISQTLSDQSLRKLPQNALRQIAARFPLSWSHYVALLSVSNPDERSFYEIESTANDWSLRELKRQINSSLFERLALSRDKDQLKALAQQGQIVEQAADLVKNPYVLEFLGLDERTAYSENELETAIIDKLEHFLLELGKGFLFEARQKRFTFDEDHYFIDLVFYNRLLRCYALIDLKIGEITHQDLGQMQMYVNYYDRHVKTDAEAPTIGIVLCKRKKDALVEITLPKDSNIHASEYKLYLPSKDELIAQIDSVSAQIEDGGSIIDNG</sequence>
<organism evidence="3 4">
    <name type="scientific">Thalassobacterium maritimum</name>
    <dbReference type="NCBI Taxonomy" id="3041265"/>
    <lineage>
        <taxon>Bacteria</taxon>
        <taxon>Pseudomonadati</taxon>
        <taxon>Verrucomicrobiota</taxon>
        <taxon>Opitutia</taxon>
        <taxon>Puniceicoccales</taxon>
        <taxon>Coraliomargaritaceae</taxon>
        <taxon>Thalassobacterium</taxon>
    </lineage>
</organism>
<feature type="domain" description="YhcG N-terminal" evidence="2">
    <location>
        <begin position="18"/>
        <end position="97"/>
    </location>
</feature>
<accession>A0ABU1AUZ9</accession>
<evidence type="ECO:0000313" key="4">
    <source>
        <dbReference type="Proteomes" id="UP001225316"/>
    </source>
</evidence>
<dbReference type="PANTHER" id="PTHR30547">
    <property type="entry name" value="UNCHARACTERIZED PROTEIN YHCG-RELATED"/>
    <property type="match status" value="1"/>
</dbReference>
<dbReference type="InterPro" id="IPR011856">
    <property type="entry name" value="tRNA_endonuc-like_dom_sf"/>
</dbReference>
<dbReference type="Pfam" id="PF06250">
    <property type="entry name" value="YhcG_C"/>
    <property type="match status" value="1"/>
</dbReference>
<dbReference type="PANTHER" id="PTHR30547:SF5">
    <property type="entry name" value="NUCLEASE YHCG-RELATED"/>
    <property type="match status" value="1"/>
</dbReference>